<proteinExistence type="predicted"/>
<evidence type="ECO:0000313" key="2">
    <source>
        <dbReference type="EMBL" id="KIK03948.1"/>
    </source>
</evidence>
<evidence type="ECO:0000256" key="1">
    <source>
        <dbReference type="SAM" id="Phobius"/>
    </source>
</evidence>
<dbReference type="EMBL" id="KN838574">
    <property type="protein sequence ID" value="KIK03948.1"/>
    <property type="molecule type" value="Genomic_DNA"/>
</dbReference>
<keyword evidence="3" id="KW-1185">Reference proteome</keyword>
<evidence type="ECO:0000313" key="3">
    <source>
        <dbReference type="Proteomes" id="UP000054477"/>
    </source>
</evidence>
<feature type="transmembrane region" description="Helical" evidence="1">
    <location>
        <begin position="169"/>
        <end position="188"/>
    </location>
</feature>
<sequence>MSCIGCADACATSSLIDIIVVVVYDLRARPQPRTRLFNVCDNFYIRDGFRPLPWSRIERELSVRDNDKYVDVKEHGFPLCRQQTITCVERPEEAFACVTSEGLKPMLRQPDHDACGALEKSCDVKIERAKRHWSVGGVKRRINAEKRKAWSLFYLAHQSPFDDVVVHSYSFFIVASLVGVIVIVIVDIKLDFSQLDSSQLNPHDPLPSQFKPYVSKSQHLTDFVQSEFGVADDFD</sequence>
<organism evidence="2 3">
    <name type="scientific">Laccaria amethystina LaAM-08-1</name>
    <dbReference type="NCBI Taxonomy" id="1095629"/>
    <lineage>
        <taxon>Eukaryota</taxon>
        <taxon>Fungi</taxon>
        <taxon>Dikarya</taxon>
        <taxon>Basidiomycota</taxon>
        <taxon>Agaricomycotina</taxon>
        <taxon>Agaricomycetes</taxon>
        <taxon>Agaricomycetidae</taxon>
        <taxon>Agaricales</taxon>
        <taxon>Agaricineae</taxon>
        <taxon>Hydnangiaceae</taxon>
        <taxon>Laccaria</taxon>
    </lineage>
</organism>
<gene>
    <name evidence="2" type="ORF">K443DRAFT_121180</name>
</gene>
<reference evidence="3" key="2">
    <citation type="submission" date="2015-01" db="EMBL/GenBank/DDBJ databases">
        <title>Evolutionary Origins and Diversification of the Mycorrhizal Mutualists.</title>
        <authorList>
            <consortium name="DOE Joint Genome Institute"/>
            <consortium name="Mycorrhizal Genomics Consortium"/>
            <person name="Kohler A."/>
            <person name="Kuo A."/>
            <person name="Nagy L.G."/>
            <person name="Floudas D."/>
            <person name="Copeland A."/>
            <person name="Barry K.W."/>
            <person name="Cichocki N."/>
            <person name="Veneault-Fourrey C."/>
            <person name="LaButti K."/>
            <person name="Lindquist E.A."/>
            <person name="Lipzen A."/>
            <person name="Lundell T."/>
            <person name="Morin E."/>
            <person name="Murat C."/>
            <person name="Riley R."/>
            <person name="Ohm R."/>
            <person name="Sun H."/>
            <person name="Tunlid A."/>
            <person name="Henrissat B."/>
            <person name="Grigoriev I.V."/>
            <person name="Hibbett D.S."/>
            <person name="Martin F."/>
        </authorList>
    </citation>
    <scope>NUCLEOTIDE SEQUENCE [LARGE SCALE GENOMIC DNA]</scope>
    <source>
        <strain evidence="3">LaAM-08-1</strain>
    </source>
</reference>
<protein>
    <submittedName>
        <fullName evidence="2">Uncharacterized protein</fullName>
    </submittedName>
</protein>
<reference evidence="2 3" key="1">
    <citation type="submission" date="2014-04" db="EMBL/GenBank/DDBJ databases">
        <authorList>
            <consortium name="DOE Joint Genome Institute"/>
            <person name="Kuo A."/>
            <person name="Kohler A."/>
            <person name="Nagy L.G."/>
            <person name="Floudas D."/>
            <person name="Copeland A."/>
            <person name="Barry K.W."/>
            <person name="Cichocki N."/>
            <person name="Veneault-Fourrey C."/>
            <person name="LaButti K."/>
            <person name="Lindquist E.A."/>
            <person name="Lipzen A."/>
            <person name="Lundell T."/>
            <person name="Morin E."/>
            <person name="Murat C."/>
            <person name="Sun H."/>
            <person name="Tunlid A."/>
            <person name="Henrissat B."/>
            <person name="Grigoriev I.V."/>
            <person name="Hibbett D.S."/>
            <person name="Martin F."/>
            <person name="Nordberg H.P."/>
            <person name="Cantor M.N."/>
            <person name="Hua S.X."/>
        </authorList>
    </citation>
    <scope>NUCLEOTIDE SEQUENCE [LARGE SCALE GENOMIC DNA]</scope>
    <source>
        <strain evidence="2 3">LaAM-08-1</strain>
    </source>
</reference>
<name>A0A0C9Y7D5_9AGAR</name>
<dbReference type="HOGENOM" id="CLU_1180387_0_0_1"/>
<dbReference type="Proteomes" id="UP000054477">
    <property type="component" value="Unassembled WGS sequence"/>
</dbReference>
<keyword evidence="1" id="KW-0472">Membrane</keyword>
<keyword evidence="1" id="KW-0812">Transmembrane</keyword>
<accession>A0A0C9Y7D5</accession>
<dbReference type="AlphaFoldDB" id="A0A0C9Y7D5"/>
<keyword evidence="1" id="KW-1133">Transmembrane helix</keyword>